<dbReference type="AlphaFoldDB" id="A0AAX6F766"/>
<reference evidence="4" key="2">
    <citation type="submission" date="2023-04" db="EMBL/GenBank/DDBJ databases">
        <authorList>
            <person name="Bruccoleri R.E."/>
            <person name="Oakeley E.J."/>
            <person name="Faust A.-M."/>
            <person name="Dessus-Babus S."/>
            <person name="Altorfer M."/>
            <person name="Burckhardt D."/>
            <person name="Oertli M."/>
            <person name="Naumann U."/>
            <person name="Petersen F."/>
            <person name="Wong J."/>
        </authorList>
    </citation>
    <scope>NUCLEOTIDE SEQUENCE</scope>
    <source>
        <strain evidence="4">GSM-AAB239-AS_SAM_17_03QT</strain>
        <tissue evidence="4">Leaf</tissue>
    </source>
</reference>
<reference evidence="4" key="1">
    <citation type="journal article" date="2023" name="GigaByte">
        <title>Genome assembly of the bearded iris, Iris pallida Lam.</title>
        <authorList>
            <person name="Bruccoleri R.E."/>
            <person name="Oakeley E.J."/>
            <person name="Faust A.M.E."/>
            <person name="Altorfer M."/>
            <person name="Dessus-Babus S."/>
            <person name="Burckhardt D."/>
            <person name="Oertli M."/>
            <person name="Naumann U."/>
            <person name="Petersen F."/>
            <person name="Wong J."/>
        </authorList>
    </citation>
    <scope>NUCLEOTIDE SEQUENCE</scope>
    <source>
        <strain evidence="4">GSM-AAB239-AS_SAM_17_03QT</strain>
    </source>
</reference>
<dbReference type="EMBL" id="JANAVB010031416">
    <property type="protein sequence ID" value="KAJ6812029.1"/>
    <property type="molecule type" value="Genomic_DNA"/>
</dbReference>
<evidence type="ECO:0000313" key="5">
    <source>
        <dbReference type="Proteomes" id="UP001140949"/>
    </source>
</evidence>
<feature type="region of interest" description="Disordered" evidence="3">
    <location>
        <begin position="207"/>
        <end position="243"/>
    </location>
</feature>
<evidence type="ECO:0000256" key="1">
    <source>
        <dbReference type="ARBA" id="ARBA00004123"/>
    </source>
</evidence>
<dbReference type="GO" id="GO:0005634">
    <property type="term" value="C:nucleus"/>
    <property type="evidence" value="ECO:0007669"/>
    <property type="project" value="UniProtKB-SubCell"/>
</dbReference>
<keyword evidence="2" id="KW-0539">Nucleus</keyword>
<feature type="compositionally biased region" description="Low complexity" evidence="3">
    <location>
        <begin position="30"/>
        <end position="50"/>
    </location>
</feature>
<accession>A0AAX6F766</accession>
<name>A0AAX6F766_IRIPA</name>
<keyword evidence="5" id="KW-1185">Reference proteome</keyword>
<evidence type="ECO:0000256" key="2">
    <source>
        <dbReference type="ARBA" id="ARBA00023242"/>
    </source>
</evidence>
<organism evidence="4 5">
    <name type="scientific">Iris pallida</name>
    <name type="common">Sweet iris</name>
    <dbReference type="NCBI Taxonomy" id="29817"/>
    <lineage>
        <taxon>Eukaryota</taxon>
        <taxon>Viridiplantae</taxon>
        <taxon>Streptophyta</taxon>
        <taxon>Embryophyta</taxon>
        <taxon>Tracheophyta</taxon>
        <taxon>Spermatophyta</taxon>
        <taxon>Magnoliopsida</taxon>
        <taxon>Liliopsida</taxon>
        <taxon>Asparagales</taxon>
        <taxon>Iridaceae</taxon>
        <taxon>Iridoideae</taxon>
        <taxon>Irideae</taxon>
        <taxon>Iris</taxon>
    </lineage>
</organism>
<feature type="region of interest" description="Disordered" evidence="3">
    <location>
        <begin position="16"/>
        <end position="71"/>
    </location>
</feature>
<comment type="subcellular location">
    <subcellularLocation>
        <location evidence="1">Nucleus</location>
    </subcellularLocation>
</comment>
<comment type="caution">
    <text evidence="4">The sequence shown here is derived from an EMBL/GenBank/DDBJ whole genome shotgun (WGS) entry which is preliminary data.</text>
</comment>
<dbReference type="Proteomes" id="UP001140949">
    <property type="component" value="Unassembled WGS sequence"/>
</dbReference>
<proteinExistence type="predicted"/>
<dbReference type="PANTHER" id="PTHR33172">
    <property type="entry name" value="OS08G0516900 PROTEIN"/>
    <property type="match status" value="1"/>
</dbReference>
<sequence>MSIAFEIGRSEFSLLPIRAPPEITAPPASPAAESSSSESSSIGKNSESWGSGDGDSSKEEEEEEVQSAYKGGSSVCALDSLEEALPMRVPKDGCNLDPSACGLYSHSKRRPINWKTLDQRGISSCYQGKSKSFSSLSDAITSCNSASDFAKPENAYTRRRRNEVAKKIYLSKTTSTNQLRTGGGISKRFPTSRSTLALAAAMNNSKNLGEQETQQQQHRLPPLHPSRRKSDDGSPISSSPPQYCSFSTRSFSLADIEGMAASGSSIGLEDGRTRFY</sequence>
<protein>
    <submittedName>
        <fullName evidence="4">Uncharacterized protein</fullName>
    </submittedName>
</protein>
<evidence type="ECO:0000256" key="3">
    <source>
        <dbReference type="SAM" id="MobiDB-lite"/>
    </source>
</evidence>
<dbReference type="PANTHER" id="PTHR33172:SF96">
    <property type="entry name" value="PROTEIN OXIDATIVE STRESS 3 LIKE 3"/>
    <property type="match status" value="1"/>
</dbReference>
<dbReference type="InterPro" id="IPR051992">
    <property type="entry name" value="OxStress_Response_Reg"/>
</dbReference>
<gene>
    <name evidence="4" type="ORF">M6B38_152300</name>
</gene>
<dbReference type="GO" id="GO:0006950">
    <property type="term" value="P:response to stress"/>
    <property type="evidence" value="ECO:0007669"/>
    <property type="project" value="UniProtKB-ARBA"/>
</dbReference>
<evidence type="ECO:0000313" key="4">
    <source>
        <dbReference type="EMBL" id="KAJ6812029.1"/>
    </source>
</evidence>